<dbReference type="EMBL" id="QWVT01000001">
    <property type="protein sequence ID" value="RID88983.1"/>
    <property type="molecule type" value="Genomic_DNA"/>
</dbReference>
<gene>
    <name evidence="1" type="ORF">D1970_00335</name>
</gene>
<dbReference type="Proteomes" id="UP000265816">
    <property type="component" value="Unassembled WGS sequence"/>
</dbReference>
<reference evidence="1 2" key="1">
    <citation type="submission" date="2018-08" db="EMBL/GenBank/DDBJ databases">
        <title>Bacillus jemisoniae sp. nov., Bacillus chryseoplanitiae sp. nov., Bacillus resnikiae sp. nov., and Bacillus frankliniae sp. nov., isolated from Viking spacecraft and associated surfaces.</title>
        <authorList>
            <person name="Seuylemezian A."/>
            <person name="Vaishampayan P."/>
        </authorList>
    </citation>
    <scope>NUCLEOTIDE SEQUENCE [LARGE SCALE GENOMIC DNA]</scope>
    <source>
        <strain evidence="1 2">JJ-247</strain>
    </source>
</reference>
<comment type="caution">
    <text evidence="1">The sequence shown here is derived from an EMBL/GenBank/DDBJ whole genome shotgun (WGS) entry which is preliminary data.</text>
</comment>
<proteinExistence type="predicted"/>
<protein>
    <submittedName>
        <fullName evidence="1">Uncharacterized protein</fullName>
    </submittedName>
</protein>
<keyword evidence="2" id="KW-1185">Reference proteome</keyword>
<organism evidence="1 2">
    <name type="scientific">Mesobacillus zeae</name>
    <dbReference type="NCBI Taxonomy" id="1917180"/>
    <lineage>
        <taxon>Bacteria</taxon>
        <taxon>Bacillati</taxon>
        <taxon>Bacillota</taxon>
        <taxon>Bacilli</taxon>
        <taxon>Bacillales</taxon>
        <taxon>Bacillaceae</taxon>
        <taxon>Mesobacillus</taxon>
    </lineage>
</organism>
<dbReference type="AlphaFoldDB" id="A0A398BNP4"/>
<dbReference type="RefSeq" id="WP_119110895.1">
    <property type="nucleotide sequence ID" value="NZ_CBCSEO010000001.1"/>
</dbReference>
<accession>A0A398BNP4</accession>
<evidence type="ECO:0000313" key="1">
    <source>
        <dbReference type="EMBL" id="RID88983.1"/>
    </source>
</evidence>
<sequence length="84" mass="9394">MVEVYEIANIEKHTELAEADSARIGRRFYIGVLAVGYRALLPHVDDEGKVLLTSVVDCVLGKEGDNEIIFTTVNSIYTLRKVVR</sequence>
<name>A0A398BNP4_9BACI</name>
<evidence type="ECO:0000313" key="2">
    <source>
        <dbReference type="Proteomes" id="UP000265816"/>
    </source>
</evidence>